<keyword evidence="2" id="KW-0547">Nucleotide-binding</keyword>
<dbReference type="Gene3D" id="3.40.50.300">
    <property type="entry name" value="P-loop containing nucleotide triphosphate hydrolases"/>
    <property type="match status" value="1"/>
</dbReference>
<dbReference type="PANTHER" id="PTHR46239">
    <property type="entry name" value="DNA REPAIR PROTEIN RAD51 HOMOLOG 3 RAD51C"/>
    <property type="match status" value="1"/>
</dbReference>
<dbReference type="OrthoDB" id="5957327at2759"/>
<accession>A0A0P1KN64</accession>
<dbReference type="GO" id="GO:0000707">
    <property type="term" value="P:meiotic DNA recombinase assembly"/>
    <property type="evidence" value="ECO:0007669"/>
    <property type="project" value="TreeGrafter"/>
</dbReference>
<evidence type="ECO:0000256" key="7">
    <source>
        <dbReference type="SAM" id="MobiDB-lite"/>
    </source>
</evidence>
<dbReference type="GO" id="GO:0008821">
    <property type="term" value="F:crossover junction DNA endonuclease activity"/>
    <property type="evidence" value="ECO:0007669"/>
    <property type="project" value="TreeGrafter"/>
</dbReference>
<dbReference type="GO" id="GO:0005657">
    <property type="term" value="C:replication fork"/>
    <property type="evidence" value="ECO:0007669"/>
    <property type="project" value="TreeGrafter"/>
</dbReference>
<dbReference type="GO" id="GO:0033063">
    <property type="term" value="C:Rad51B-Rad51C-Rad51D-XRCC2 complex"/>
    <property type="evidence" value="ECO:0007669"/>
    <property type="project" value="TreeGrafter"/>
</dbReference>
<evidence type="ECO:0000313" key="9">
    <source>
        <dbReference type="Proteomes" id="UP000236544"/>
    </source>
</evidence>
<dbReference type="GO" id="GO:0005524">
    <property type="term" value="F:ATP binding"/>
    <property type="evidence" value="ECO:0007669"/>
    <property type="project" value="UniProtKB-KW"/>
</dbReference>
<reference evidence="9" key="1">
    <citation type="submission" date="2015-10" db="EMBL/GenBank/DDBJ databases">
        <authorList>
            <person name="Devillers H."/>
        </authorList>
    </citation>
    <scope>NUCLEOTIDE SEQUENCE [LARGE SCALE GENOMIC DNA]</scope>
</reference>
<dbReference type="Proteomes" id="UP000236544">
    <property type="component" value="Unassembled WGS sequence"/>
</dbReference>
<dbReference type="EMBL" id="LN890542">
    <property type="protein sequence ID" value="CUS21234.1"/>
    <property type="molecule type" value="Genomic_DNA"/>
</dbReference>
<evidence type="ECO:0000256" key="5">
    <source>
        <dbReference type="ARBA" id="ARBA00023204"/>
    </source>
</evidence>
<evidence type="ECO:0000256" key="4">
    <source>
        <dbReference type="ARBA" id="ARBA00022840"/>
    </source>
</evidence>
<organism evidence="8 9">
    <name type="scientific">Lachancea quebecensis</name>
    <dbReference type="NCBI Taxonomy" id="1654605"/>
    <lineage>
        <taxon>Eukaryota</taxon>
        <taxon>Fungi</taxon>
        <taxon>Dikarya</taxon>
        <taxon>Ascomycota</taxon>
        <taxon>Saccharomycotina</taxon>
        <taxon>Saccharomycetes</taxon>
        <taxon>Saccharomycetales</taxon>
        <taxon>Saccharomycetaceae</taxon>
        <taxon>Lachancea</taxon>
    </lineage>
</organism>
<dbReference type="GO" id="GO:0033065">
    <property type="term" value="C:Rad51C-XRCC3 complex"/>
    <property type="evidence" value="ECO:0007669"/>
    <property type="project" value="TreeGrafter"/>
</dbReference>
<keyword evidence="3" id="KW-0227">DNA damage</keyword>
<keyword evidence="9" id="KW-1185">Reference proteome</keyword>
<dbReference type="GO" id="GO:0000400">
    <property type="term" value="F:four-way junction DNA binding"/>
    <property type="evidence" value="ECO:0007669"/>
    <property type="project" value="TreeGrafter"/>
</dbReference>
<name>A0A0P1KN64_9SACH</name>
<protein>
    <submittedName>
        <fullName evidence="8">LAQU0S02e09076g1_1</fullName>
    </submittedName>
</protein>
<dbReference type="AlphaFoldDB" id="A0A0P1KN64"/>
<evidence type="ECO:0000256" key="6">
    <source>
        <dbReference type="ARBA" id="ARBA00023242"/>
    </source>
</evidence>
<dbReference type="SUPFAM" id="SSF52540">
    <property type="entry name" value="P-loop containing nucleoside triphosphate hydrolases"/>
    <property type="match status" value="1"/>
</dbReference>
<keyword evidence="5" id="KW-0234">DNA repair</keyword>
<dbReference type="PANTHER" id="PTHR46239:SF1">
    <property type="entry name" value="DNA REPAIR PROTEIN RAD51 HOMOLOG 3"/>
    <property type="match status" value="1"/>
</dbReference>
<dbReference type="GO" id="GO:0007131">
    <property type="term" value="P:reciprocal meiotic recombination"/>
    <property type="evidence" value="ECO:0007669"/>
    <property type="project" value="TreeGrafter"/>
</dbReference>
<proteinExistence type="predicted"/>
<gene>
    <name evidence="8" type="ORF">LAQU0_S02e09076g</name>
</gene>
<comment type="subcellular location">
    <subcellularLocation>
        <location evidence="1">Nucleus</location>
    </subcellularLocation>
</comment>
<evidence type="ECO:0000313" key="8">
    <source>
        <dbReference type="EMBL" id="CUS21234.1"/>
    </source>
</evidence>
<sequence length="398" mass="43940">MAIGISLSQLIDDSPPPLQSGVAALDSALGGWHSRCIYELFGPPGTSKTRIAQSLVRSEMARDGACLWVDAHILTPLETLAMQAHTAQPAEVGSQSCTSDAEGDEHTCPDAAHRRLHRTRLTSFAQYVFFFQNLQEHYELVVLQGFSQVLTDYVHARAATPLPRADSAHAIKVKSLITLFTLITKYAHANNATIVVVSDAMNTSYVGGVHHLPQEHVTFADDSRFLMRALKRRPVQVLRSALVANLGIGPNDHLWEVFVRRRIALMWDWDLRTPFRRVPRRTEVALIYDPARAAAALARVELQDGDVRACGGNQNTEKGVSDHVTHLPLSLSSNMSPPRLSPGTEPPRKRAKPAAWQEPSEDGSRASQSLPFTPRFQELRARNLDPRASADVLYDSEG</sequence>
<feature type="compositionally biased region" description="Low complexity" evidence="7">
    <location>
        <begin position="328"/>
        <end position="342"/>
    </location>
</feature>
<evidence type="ECO:0000256" key="3">
    <source>
        <dbReference type="ARBA" id="ARBA00022763"/>
    </source>
</evidence>
<keyword evidence="4" id="KW-0067">ATP-binding</keyword>
<evidence type="ECO:0000256" key="1">
    <source>
        <dbReference type="ARBA" id="ARBA00004123"/>
    </source>
</evidence>
<dbReference type="InterPro" id="IPR052093">
    <property type="entry name" value="HR_Repair_Mediator"/>
</dbReference>
<dbReference type="InterPro" id="IPR027417">
    <property type="entry name" value="P-loop_NTPase"/>
</dbReference>
<feature type="region of interest" description="Disordered" evidence="7">
    <location>
        <begin position="328"/>
        <end position="398"/>
    </location>
</feature>
<keyword evidence="6" id="KW-0539">Nucleus</keyword>
<evidence type="ECO:0000256" key="2">
    <source>
        <dbReference type="ARBA" id="ARBA00022741"/>
    </source>
</evidence>